<dbReference type="PANTHER" id="PTHR31060">
    <property type="entry name" value="OSJNBA0011J08.25 PROTEIN-RELATED"/>
    <property type="match status" value="1"/>
</dbReference>
<dbReference type="InterPro" id="IPR038920">
    <property type="entry name" value="At3g05675-like"/>
</dbReference>
<feature type="region of interest" description="Disordered" evidence="1">
    <location>
        <begin position="41"/>
        <end position="66"/>
    </location>
</feature>
<feature type="non-terminal residue" evidence="2">
    <location>
        <position position="1"/>
    </location>
</feature>
<evidence type="ECO:0000256" key="1">
    <source>
        <dbReference type="SAM" id="MobiDB-lite"/>
    </source>
</evidence>
<gene>
    <name evidence="2" type="ORF">TorRG33x02_085150</name>
</gene>
<dbReference type="UniPathway" id="UPA00143"/>
<comment type="caution">
    <text evidence="2">The sequence shown here is derived from an EMBL/GenBank/DDBJ whole genome shotgun (WGS) entry which is preliminary data.</text>
</comment>
<organism evidence="2 3">
    <name type="scientific">Trema orientale</name>
    <name type="common">Charcoal tree</name>
    <name type="synonym">Celtis orientalis</name>
    <dbReference type="NCBI Taxonomy" id="63057"/>
    <lineage>
        <taxon>Eukaryota</taxon>
        <taxon>Viridiplantae</taxon>
        <taxon>Streptophyta</taxon>
        <taxon>Embryophyta</taxon>
        <taxon>Tracheophyta</taxon>
        <taxon>Spermatophyta</taxon>
        <taxon>Magnoliopsida</taxon>
        <taxon>eudicotyledons</taxon>
        <taxon>Gunneridae</taxon>
        <taxon>Pentapetalae</taxon>
        <taxon>rosids</taxon>
        <taxon>fabids</taxon>
        <taxon>Rosales</taxon>
        <taxon>Cannabaceae</taxon>
        <taxon>Trema</taxon>
    </lineage>
</organism>
<dbReference type="PANTHER" id="PTHR31060:SF32">
    <property type="entry name" value="BTB_POZ DOMAIN PLANT PROTEIN"/>
    <property type="match status" value="1"/>
</dbReference>
<evidence type="ECO:0008006" key="4">
    <source>
        <dbReference type="Google" id="ProtNLM"/>
    </source>
</evidence>
<dbReference type="GO" id="GO:0016567">
    <property type="term" value="P:protein ubiquitination"/>
    <property type="evidence" value="ECO:0007669"/>
    <property type="project" value="UniProtKB-UniPathway"/>
</dbReference>
<evidence type="ECO:0000313" key="2">
    <source>
        <dbReference type="EMBL" id="PON95686.1"/>
    </source>
</evidence>
<dbReference type="EMBL" id="JXTC01000043">
    <property type="protein sequence ID" value="PON95686.1"/>
    <property type="molecule type" value="Genomic_DNA"/>
</dbReference>
<accession>A0A2P5FD63</accession>
<dbReference type="Proteomes" id="UP000237000">
    <property type="component" value="Unassembled WGS sequence"/>
</dbReference>
<keyword evidence="3" id="KW-1185">Reference proteome</keyword>
<protein>
    <recommendedName>
        <fullName evidence="4">BTB domain-containing protein</fullName>
    </recommendedName>
</protein>
<name>A0A2P5FD63_TREOI</name>
<evidence type="ECO:0000313" key="3">
    <source>
        <dbReference type="Proteomes" id="UP000237000"/>
    </source>
</evidence>
<proteinExistence type="predicted"/>
<dbReference type="AlphaFoldDB" id="A0A2P5FD63"/>
<dbReference type="STRING" id="63057.A0A2P5FD63"/>
<dbReference type="OrthoDB" id="2014231at2759"/>
<reference evidence="3" key="1">
    <citation type="submission" date="2016-06" db="EMBL/GenBank/DDBJ databases">
        <title>Parallel loss of symbiosis genes in relatives of nitrogen-fixing non-legume Parasponia.</title>
        <authorList>
            <person name="Van Velzen R."/>
            <person name="Holmer R."/>
            <person name="Bu F."/>
            <person name="Rutten L."/>
            <person name="Van Zeijl A."/>
            <person name="Liu W."/>
            <person name="Santuari L."/>
            <person name="Cao Q."/>
            <person name="Sharma T."/>
            <person name="Shen D."/>
            <person name="Roswanjaya Y."/>
            <person name="Wardhani T."/>
            <person name="Kalhor M.S."/>
            <person name="Jansen J."/>
            <person name="Van den Hoogen J."/>
            <person name="Gungor B."/>
            <person name="Hartog M."/>
            <person name="Hontelez J."/>
            <person name="Verver J."/>
            <person name="Yang W.-C."/>
            <person name="Schijlen E."/>
            <person name="Repin R."/>
            <person name="Schilthuizen M."/>
            <person name="Schranz E."/>
            <person name="Heidstra R."/>
            <person name="Miyata K."/>
            <person name="Fedorova E."/>
            <person name="Kohlen W."/>
            <person name="Bisseling T."/>
            <person name="Smit S."/>
            <person name="Geurts R."/>
        </authorList>
    </citation>
    <scope>NUCLEOTIDE SEQUENCE [LARGE SCALE GENOMIC DNA]</scope>
    <source>
        <strain evidence="3">cv. RG33-2</strain>
    </source>
</reference>
<sequence>WGGTATLEPCAAGLRNALGSEAHQVPQLHCGIRALLYSPLSSPSSKTLSSPPPPPHSASSPNSQAHPLLARPAQQNQTLYEMMSDEQHRESRLSDDKRRKLQDRVAKLLDDAPFRDPNWGGMVSDDMRLTVVARDLFRVSMDVHKSVFASKSRFFAEKLCRDRGVSHSIEISDCDDVEVYVEIVVLMYYEDLKKRLIGEEVSKVLGLLKENTERRIETLISDIVFGFMIEKIANFVVSCDLLSYKTFAK</sequence>
<dbReference type="InParanoid" id="A0A2P5FD63"/>